<dbReference type="EMBL" id="FNDS01000011">
    <property type="protein sequence ID" value="SDI54891.1"/>
    <property type="molecule type" value="Genomic_DNA"/>
</dbReference>
<sequence>MTAQAAATIAEDIVDQISEDQPTPSIVSITAETLGRDLLQVLLQEVRVLPDVWPKLSEKRQADVIDRLRSTVDRAVKHAVKLISAGERPAIDGILESVAIKEGIKATFKVSQFNPLRHDLIDRTGKVCMLVVADAAQYLEGMEEVQPDPDQNELELNGGDHDMQEEGAWAGGEQGYGEDLLAGASQAETFGGHTLDDITTLVLRRDSLDVAWLQSRFALSTDEALRVALQLLDAGVIVLETEGTTPDLNAYRVTVAAPPATDEPVNLE</sequence>
<dbReference type="STRING" id="428992.SAMN05216272_111146"/>
<dbReference type="OrthoDB" id="6199350at2"/>
<organism evidence="1 2">
    <name type="scientific">Pseudomonas panipatensis</name>
    <dbReference type="NCBI Taxonomy" id="428992"/>
    <lineage>
        <taxon>Bacteria</taxon>
        <taxon>Pseudomonadati</taxon>
        <taxon>Pseudomonadota</taxon>
        <taxon>Gammaproteobacteria</taxon>
        <taxon>Pseudomonadales</taxon>
        <taxon>Pseudomonadaceae</taxon>
        <taxon>Pseudomonas</taxon>
    </lineage>
</organism>
<evidence type="ECO:0000313" key="1">
    <source>
        <dbReference type="EMBL" id="SDI54891.1"/>
    </source>
</evidence>
<dbReference type="AlphaFoldDB" id="A0A1G8LGR9"/>
<accession>A0A1G8LGR9</accession>
<keyword evidence="2" id="KW-1185">Reference proteome</keyword>
<proteinExistence type="predicted"/>
<protein>
    <recommendedName>
        <fullName evidence="3">DNA segregation ATPase FtsK/SpoIIIE, S-DNA-T family</fullName>
    </recommendedName>
</protein>
<dbReference type="Proteomes" id="UP000199636">
    <property type="component" value="Unassembled WGS sequence"/>
</dbReference>
<reference evidence="2" key="1">
    <citation type="submission" date="2016-10" db="EMBL/GenBank/DDBJ databases">
        <authorList>
            <person name="Varghese N."/>
            <person name="Submissions S."/>
        </authorList>
    </citation>
    <scope>NUCLEOTIDE SEQUENCE [LARGE SCALE GENOMIC DNA]</scope>
    <source>
        <strain evidence="2">CCM 7469</strain>
    </source>
</reference>
<evidence type="ECO:0008006" key="3">
    <source>
        <dbReference type="Google" id="ProtNLM"/>
    </source>
</evidence>
<dbReference type="RefSeq" id="WP_090266896.1">
    <property type="nucleotide sequence ID" value="NZ_FNDS01000011.1"/>
</dbReference>
<evidence type="ECO:0000313" key="2">
    <source>
        <dbReference type="Proteomes" id="UP000199636"/>
    </source>
</evidence>
<name>A0A1G8LGR9_9PSED</name>
<gene>
    <name evidence="1" type="ORF">SAMN05216272_111146</name>
</gene>